<dbReference type="PROSITE" id="PS51379">
    <property type="entry name" value="4FE4S_FER_2"/>
    <property type="match status" value="2"/>
</dbReference>
<evidence type="ECO:0000256" key="1">
    <source>
        <dbReference type="ARBA" id="ARBA00022448"/>
    </source>
</evidence>
<dbReference type="GO" id="GO:0046872">
    <property type="term" value="F:metal ion binding"/>
    <property type="evidence" value="ECO:0007669"/>
    <property type="project" value="UniProtKB-KW"/>
</dbReference>
<name>A0A7C1BBT6_UNCW3</name>
<dbReference type="Gene3D" id="3.30.70.20">
    <property type="match status" value="1"/>
</dbReference>
<evidence type="ECO:0000259" key="8">
    <source>
        <dbReference type="PROSITE" id="PS51379"/>
    </source>
</evidence>
<dbReference type="InterPro" id="IPR050572">
    <property type="entry name" value="Fe-S_Ferredoxin"/>
</dbReference>
<dbReference type="InterPro" id="IPR017896">
    <property type="entry name" value="4Fe4S_Fe-S-bd"/>
</dbReference>
<proteinExistence type="predicted"/>
<keyword evidence="5" id="KW-0249">Electron transport</keyword>
<evidence type="ECO:0000256" key="7">
    <source>
        <dbReference type="ARBA" id="ARBA00023014"/>
    </source>
</evidence>
<feature type="non-terminal residue" evidence="9">
    <location>
        <position position="1"/>
    </location>
</feature>
<comment type="caution">
    <text evidence="9">The sequence shown here is derived from an EMBL/GenBank/DDBJ whole genome shotgun (WGS) entry which is preliminary data.</text>
</comment>
<evidence type="ECO:0000256" key="4">
    <source>
        <dbReference type="ARBA" id="ARBA00022737"/>
    </source>
</evidence>
<keyword evidence="3" id="KW-0479">Metal-binding</keyword>
<dbReference type="Gene3D" id="3.50.50.60">
    <property type="entry name" value="FAD/NAD(P)-binding domain"/>
    <property type="match status" value="1"/>
</dbReference>
<dbReference type="SUPFAM" id="SSF54862">
    <property type="entry name" value="4Fe-4S ferredoxins"/>
    <property type="match status" value="1"/>
</dbReference>
<gene>
    <name evidence="9" type="ORF">ENG67_03665</name>
</gene>
<evidence type="ECO:0000313" key="9">
    <source>
        <dbReference type="EMBL" id="HDM90290.1"/>
    </source>
</evidence>
<evidence type="ECO:0000256" key="6">
    <source>
        <dbReference type="ARBA" id="ARBA00023004"/>
    </source>
</evidence>
<dbReference type="InterPro" id="IPR017900">
    <property type="entry name" value="4Fe4S_Fe_S_CS"/>
</dbReference>
<dbReference type="PANTHER" id="PTHR43687">
    <property type="entry name" value="ADENYLYLSULFATE REDUCTASE, BETA SUBUNIT"/>
    <property type="match status" value="1"/>
</dbReference>
<keyword evidence="6" id="KW-0408">Iron</keyword>
<dbReference type="SUPFAM" id="SSF51905">
    <property type="entry name" value="FAD/NAD(P)-binding domain"/>
    <property type="match status" value="1"/>
</dbReference>
<reference evidence="9" key="1">
    <citation type="journal article" date="2020" name="mSystems">
        <title>Genome- and Community-Level Interaction Insights into Carbon Utilization and Element Cycling Functions of Hydrothermarchaeota in Hydrothermal Sediment.</title>
        <authorList>
            <person name="Zhou Z."/>
            <person name="Liu Y."/>
            <person name="Xu W."/>
            <person name="Pan J."/>
            <person name="Luo Z.H."/>
            <person name="Li M."/>
        </authorList>
    </citation>
    <scope>NUCLEOTIDE SEQUENCE [LARGE SCALE GENOMIC DNA]</scope>
    <source>
        <strain evidence="9">HyVt-237</strain>
    </source>
</reference>
<sequence>GETSRIVLAACSPWERGLFLQNKLRSFGFPISLTDIAEVRDMGVFPHAGEPAEAVVEKVIDLVKLSVEKIKFSLPYDHPLEGIVRRAVVIGNCIAAYKAALEITERGIEVLLLDPSGEDEVLASSSGKKLLEALKKGIEEKGIKVYKPAEITSVDGFVGHYRVSFRADGEGHDVEVGAIVIAGAGRRELPSELKELSHPGMVPFDRYDGRTGEKGVTFFLPGVLSAGSRSTFTREGIGEVLLTATELKESNRKIPVRVLYLDTPVFGKYADLEARASEAGVEFIPYWHEPGPSFAVDGETIKISYYDDRTGEKKELVTSILVPYPVIRPDISVSKRLSELLGLEIDEDGFFYYREDPYEEINAKLAPNDLGTNGIFLTGFAKAQKDLEGLIVDSEASAFEASVVLSKEKQPPQSGWVVSYTDFRKCAGCGFCVDACTYDARFIDPERKVAVVREILCQGCGACEAACPSGAAKLRVMNAKSLLSVVDKIT</sequence>
<feature type="domain" description="4Fe-4S ferredoxin-type" evidence="8">
    <location>
        <begin position="416"/>
        <end position="446"/>
    </location>
</feature>
<keyword evidence="4" id="KW-0677">Repeat</keyword>
<dbReference type="Pfam" id="PF12838">
    <property type="entry name" value="Fer4_7"/>
    <property type="match status" value="1"/>
</dbReference>
<evidence type="ECO:0000256" key="2">
    <source>
        <dbReference type="ARBA" id="ARBA00022485"/>
    </source>
</evidence>
<keyword evidence="2" id="KW-0004">4Fe-4S</keyword>
<keyword evidence="1" id="KW-0813">Transport</keyword>
<feature type="domain" description="4Fe-4S ferredoxin-type" evidence="8">
    <location>
        <begin position="447"/>
        <end position="477"/>
    </location>
</feature>
<dbReference type="GO" id="GO:0051539">
    <property type="term" value="F:4 iron, 4 sulfur cluster binding"/>
    <property type="evidence" value="ECO:0007669"/>
    <property type="project" value="UniProtKB-KW"/>
</dbReference>
<keyword evidence="7" id="KW-0411">Iron-sulfur</keyword>
<dbReference type="InterPro" id="IPR036188">
    <property type="entry name" value="FAD/NAD-bd_sf"/>
</dbReference>
<dbReference type="AlphaFoldDB" id="A0A7C1BBT6"/>
<dbReference type="EMBL" id="DRBW01000148">
    <property type="protein sequence ID" value="HDM90290.1"/>
    <property type="molecule type" value="Genomic_DNA"/>
</dbReference>
<dbReference type="PANTHER" id="PTHR43687:SF6">
    <property type="entry name" value="L-ASPARTATE SEMIALDEHYDE SULFURTRANSFERASE IRON-SULFUR SUBUNIT"/>
    <property type="match status" value="1"/>
</dbReference>
<protein>
    <submittedName>
        <fullName evidence="9">4Fe-4S dicluster domain-containing protein</fullName>
    </submittedName>
</protein>
<evidence type="ECO:0000256" key="3">
    <source>
        <dbReference type="ARBA" id="ARBA00022723"/>
    </source>
</evidence>
<evidence type="ECO:0000256" key="5">
    <source>
        <dbReference type="ARBA" id="ARBA00022982"/>
    </source>
</evidence>
<organism evidence="9">
    <name type="scientific">candidate division WOR-3 bacterium</name>
    <dbReference type="NCBI Taxonomy" id="2052148"/>
    <lineage>
        <taxon>Bacteria</taxon>
        <taxon>Bacteria division WOR-3</taxon>
    </lineage>
</organism>
<dbReference type="PROSITE" id="PS00198">
    <property type="entry name" value="4FE4S_FER_1"/>
    <property type="match status" value="1"/>
</dbReference>
<dbReference type="Proteomes" id="UP000885931">
    <property type="component" value="Unassembled WGS sequence"/>
</dbReference>
<accession>A0A7C1BBT6</accession>